<accession>A0AAW1C8S0</accession>
<dbReference type="GO" id="GO:0000724">
    <property type="term" value="P:double-strand break repair via homologous recombination"/>
    <property type="evidence" value="ECO:0007669"/>
    <property type="project" value="TreeGrafter"/>
</dbReference>
<keyword evidence="5" id="KW-0539">Nucleus</keyword>
<gene>
    <name evidence="13" type="ORF">NXF25_002000</name>
</gene>
<comment type="caution">
    <text evidence="13">The sequence shown here is derived from an EMBL/GenBank/DDBJ whole genome shotgun (WGS) entry which is preliminary data.</text>
</comment>
<dbReference type="EMBL" id="JAOTOJ010000001">
    <property type="protein sequence ID" value="KAK9410825.1"/>
    <property type="molecule type" value="Genomic_DNA"/>
</dbReference>
<evidence type="ECO:0000256" key="9">
    <source>
        <dbReference type="ARBA" id="ARBA00042075"/>
    </source>
</evidence>
<dbReference type="InterPro" id="IPR051231">
    <property type="entry name" value="SOSS-B"/>
</dbReference>
<dbReference type="GO" id="GO:0010212">
    <property type="term" value="P:response to ionizing radiation"/>
    <property type="evidence" value="ECO:0007669"/>
    <property type="project" value="TreeGrafter"/>
</dbReference>
<evidence type="ECO:0000256" key="12">
    <source>
        <dbReference type="ARBA" id="ARBA00042566"/>
    </source>
</evidence>
<evidence type="ECO:0000256" key="8">
    <source>
        <dbReference type="ARBA" id="ARBA00041587"/>
    </source>
</evidence>
<reference evidence="13 14" key="1">
    <citation type="journal article" date="2024" name="Proc. Natl. Acad. Sci. U.S.A.">
        <title>The genetic regulatory architecture and epigenomic basis for age-related changes in rattlesnake venom.</title>
        <authorList>
            <person name="Hogan M.P."/>
            <person name="Holding M.L."/>
            <person name="Nystrom G.S."/>
            <person name="Colston T.J."/>
            <person name="Bartlett D.A."/>
            <person name="Mason A.J."/>
            <person name="Ellsworth S.A."/>
            <person name="Rautsaw R.M."/>
            <person name="Lawrence K.C."/>
            <person name="Strickland J.L."/>
            <person name="He B."/>
            <person name="Fraser P."/>
            <person name="Margres M.J."/>
            <person name="Gilbert D.M."/>
            <person name="Gibbs H.L."/>
            <person name="Parkinson C.L."/>
            <person name="Rokyta D.R."/>
        </authorList>
    </citation>
    <scope>NUCLEOTIDE SEQUENCE [LARGE SCALE GENOMIC DNA]</scope>
    <source>
        <strain evidence="13">DRR0105</strain>
    </source>
</reference>
<evidence type="ECO:0000256" key="10">
    <source>
        <dbReference type="ARBA" id="ARBA00042145"/>
    </source>
</evidence>
<keyword evidence="2" id="KW-0227">DNA damage</keyword>
<dbReference type="GO" id="GO:0003677">
    <property type="term" value="F:DNA binding"/>
    <property type="evidence" value="ECO:0007669"/>
    <property type="project" value="UniProtKB-KW"/>
</dbReference>
<dbReference type="Gene3D" id="2.40.50.140">
    <property type="entry name" value="Nucleic acid-binding proteins"/>
    <property type="match status" value="1"/>
</dbReference>
<comment type="subcellular location">
    <subcellularLocation>
        <location evidence="1">Nucleus</location>
    </subcellularLocation>
</comment>
<dbReference type="GO" id="GO:0044818">
    <property type="term" value="P:mitotic G2/M transition checkpoint"/>
    <property type="evidence" value="ECO:0007669"/>
    <property type="project" value="TreeGrafter"/>
</dbReference>
<comment type="similarity">
    <text evidence="6">Belongs to the SOSS-B family. SOSS-B2 subfamily.</text>
</comment>
<dbReference type="GO" id="GO:0070876">
    <property type="term" value="C:SOSS complex"/>
    <property type="evidence" value="ECO:0007669"/>
    <property type="project" value="TreeGrafter"/>
</dbReference>
<evidence type="ECO:0000256" key="11">
    <source>
        <dbReference type="ARBA" id="ARBA00042187"/>
    </source>
</evidence>
<dbReference type="AlphaFoldDB" id="A0AAW1C8S0"/>
<sequence length="213" mass="23328">MSMANETYLFIKDIKPGLKNVNVVFIVLEIGRVTKTKDGHEVRACKVADKTGSITISVWDELGSLIQPGMPLCGKDALHFIPEGEVTCKKLGSSAWCTQKCPTLVNPVQIILGSRVKRHRVSRLIIPSCQLIRVIVLLGQLEMVCQLHRSCQLLTIMPPPPMQVLGGLADGVPLLSRLCTLIMLVPYKAQLVMGGTLAEPPKDDQNQYSTLST</sequence>
<dbReference type="Proteomes" id="UP001474421">
    <property type="component" value="Unassembled WGS sequence"/>
</dbReference>
<keyword evidence="14" id="KW-1185">Reference proteome</keyword>
<dbReference type="SUPFAM" id="SSF50249">
    <property type="entry name" value="Nucleic acid-binding proteins"/>
    <property type="match status" value="1"/>
</dbReference>
<dbReference type="PANTHER" id="PTHR13356:SF5">
    <property type="entry name" value="SOSS COMPLEX SUBUNIT B2"/>
    <property type="match status" value="1"/>
</dbReference>
<dbReference type="PANTHER" id="PTHR13356">
    <property type="entry name" value="OB FOLD NUCLEIC ACID BINDING PROTEIN-RELATED"/>
    <property type="match status" value="1"/>
</dbReference>
<proteinExistence type="inferred from homology"/>
<evidence type="ECO:0000256" key="7">
    <source>
        <dbReference type="ARBA" id="ARBA00040784"/>
    </source>
</evidence>
<evidence type="ECO:0000256" key="1">
    <source>
        <dbReference type="ARBA" id="ARBA00004123"/>
    </source>
</evidence>
<dbReference type="InterPro" id="IPR012340">
    <property type="entry name" value="NA-bd_OB-fold"/>
</dbReference>
<evidence type="ECO:0000313" key="14">
    <source>
        <dbReference type="Proteomes" id="UP001474421"/>
    </source>
</evidence>
<keyword evidence="3" id="KW-0238">DNA-binding</keyword>
<evidence type="ECO:0000256" key="3">
    <source>
        <dbReference type="ARBA" id="ARBA00023125"/>
    </source>
</evidence>
<evidence type="ECO:0000256" key="6">
    <source>
        <dbReference type="ARBA" id="ARBA00038153"/>
    </source>
</evidence>
<protein>
    <recommendedName>
        <fullName evidence="7">SOSS complex subunit B2</fullName>
    </recommendedName>
    <alternativeName>
        <fullName evidence="8">Nucleic acid-binding protein 1</fullName>
    </alternativeName>
    <alternativeName>
        <fullName evidence="11">Oligonucleotide/oligosaccharide-binding fold-containing protein 2A</fullName>
    </alternativeName>
    <alternativeName>
        <fullName evidence="9">Sensor of single-strand DNA complex subunit B2</fullName>
    </alternativeName>
    <alternativeName>
        <fullName evidence="12">Sensor of ssDNA subunit B2</fullName>
    </alternativeName>
    <alternativeName>
        <fullName evidence="10">Single-stranded DNA-binding protein 2</fullName>
    </alternativeName>
</protein>
<evidence type="ECO:0000256" key="5">
    <source>
        <dbReference type="ARBA" id="ARBA00023242"/>
    </source>
</evidence>
<name>A0AAW1C8S0_CROAD</name>
<keyword evidence="4" id="KW-0234">DNA repair</keyword>
<evidence type="ECO:0000256" key="4">
    <source>
        <dbReference type="ARBA" id="ARBA00023204"/>
    </source>
</evidence>
<evidence type="ECO:0000256" key="2">
    <source>
        <dbReference type="ARBA" id="ARBA00022763"/>
    </source>
</evidence>
<organism evidence="13 14">
    <name type="scientific">Crotalus adamanteus</name>
    <name type="common">Eastern diamondback rattlesnake</name>
    <dbReference type="NCBI Taxonomy" id="8729"/>
    <lineage>
        <taxon>Eukaryota</taxon>
        <taxon>Metazoa</taxon>
        <taxon>Chordata</taxon>
        <taxon>Craniata</taxon>
        <taxon>Vertebrata</taxon>
        <taxon>Euteleostomi</taxon>
        <taxon>Lepidosauria</taxon>
        <taxon>Squamata</taxon>
        <taxon>Bifurcata</taxon>
        <taxon>Unidentata</taxon>
        <taxon>Episquamata</taxon>
        <taxon>Toxicofera</taxon>
        <taxon>Serpentes</taxon>
        <taxon>Colubroidea</taxon>
        <taxon>Viperidae</taxon>
        <taxon>Crotalinae</taxon>
        <taxon>Crotalus</taxon>
    </lineage>
</organism>
<evidence type="ECO:0000313" key="13">
    <source>
        <dbReference type="EMBL" id="KAK9410825.1"/>
    </source>
</evidence>